<feature type="compositionally biased region" description="Polar residues" evidence="1">
    <location>
        <begin position="554"/>
        <end position="563"/>
    </location>
</feature>
<feature type="region of interest" description="Disordered" evidence="1">
    <location>
        <begin position="253"/>
        <end position="283"/>
    </location>
</feature>
<feature type="compositionally biased region" description="Basic and acidic residues" evidence="1">
    <location>
        <begin position="688"/>
        <end position="705"/>
    </location>
</feature>
<proteinExistence type="predicted"/>
<feature type="compositionally biased region" description="Polar residues" evidence="1">
    <location>
        <begin position="759"/>
        <end position="779"/>
    </location>
</feature>
<sequence length="1040" mass="112973">MSAGQSPGRVFGSLRHEPASADHLCISRLLALTYSSEGHKKMIKTHKPRGHFWTNASVFQQSKEIRNINYEDCTPPATSVLSQDPEDDLRPSERSAKRRRIEGLADNFLNGEPLVLSCCRPTAASLKATVEGNERSKRGEKWTWPEYEFSEDENELWVDLGDSRTQVQQPRPKHPAKGNARPRIPKAKTVQPATRRPDMDAESLMEVEEAQSTCKAVPRRAIPKLSTQPSSEALSIAAALRNRNIHRAVSEMPVRLDSSSQGNTPEERAIGSQSAPTPAARPRYFRTRKPAGTEWLLRRNTVLHEVSPDESVDELGRSTMGATPSRTQGEALVPGPEQEVEGLPELQQQVFQPVTLEPGKSSADPLSLSFSQKMAAAAQEAANRSPQSSHTVIEGTSKGSQLAHRRSQDDSQTRMLSKYGLSGTSRTSWHAANEESAMPVANGISSAKTGEAALTPESVRNDPKDLMTSDTTSREEKRKLSARKSAGSSRRQSGHSRAHVSSEDVDEAPAPDSTTAKQGYTETGTAQEGGTPFMFRKKRGSKSNLRTVDPVSKGDQSAQTRKSVQPAGSKGGREAGSHGQDDENEVHCTRAPHPDLKLRPDDSLTREPDLSLMEEHMNSKLPQDSGSTRRSSGVKRALRKSMEEAGATFDHVAGLPVSSQAKTSPVPGELGPGTPLLDKAARSSSARTEPREAQADRAQQEREDSGTSNDNLSHQALHSTGDTARRETLSGIQEPWLGTQNMLYQAQRDLFTSPEKPTGTPSLNLDETFASTAPPTESANRPPLRELSQENLPSTQAMMNAWSPWTAVKKPRAAQEPLQTGAADSPLVPTPLNRPQNKSVSDLKPSNPTAGPTQGQTGSKNRKSSLRFSSTNTISPTQLSSRLEFAITKSSSAEEEQQQPLRNLSSSVSGHKLDSTSKPPSAPPRDASQDRPTDLASTWNPSTFVGSQKNPVDNQTSCYEARHSLPLQQEGESQVTVTEGSPSFGDVTGFNAMSEESVLRRDGEREMVGNMSQGSIDRAVEGLARDVLGRSTEEMRAVWG</sequence>
<reference evidence="2 3" key="1">
    <citation type="journal article" date="2018" name="BMC Genomics">
        <title>Genomic evidence for intraspecific hybridization in a clonal and extremely halotolerant yeast.</title>
        <authorList>
            <person name="Gostincar C."/>
            <person name="Stajich J.E."/>
            <person name="Zupancic J."/>
            <person name="Zalar P."/>
            <person name="Gunde-Cimerman N."/>
        </authorList>
    </citation>
    <scope>NUCLEOTIDE SEQUENCE [LARGE SCALE GENOMIC DNA]</scope>
    <source>
        <strain evidence="2 3">EXF-6656</strain>
    </source>
</reference>
<feature type="compositionally biased region" description="Polar residues" evidence="1">
    <location>
        <begin position="706"/>
        <end position="722"/>
    </location>
</feature>
<evidence type="ECO:0000313" key="3">
    <source>
        <dbReference type="Proteomes" id="UP000281245"/>
    </source>
</evidence>
<feature type="compositionally biased region" description="Polar residues" evidence="1">
    <location>
        <begin position="898"/>
        <end position="909"/>
    </location>
</feature>
<feature type="compositionally biased region" description="Polar residues" evidence="1">
    <location>
        <begin position="833"/>
        <end position="859"/>
    </location>
</feature>
<protein>
    <submittedName>
        <fullName evidence="2">Uncharacterized protein</fullName>
    </submittedName>
</protein>
<feature type="compositionally biased region" description="Polar residues" evidence="1">
    <location>
        <begin position="966"/>
        <end position="981"/>
    </location>
</feature>
<feature type="region of interest" description="Disordered" evidence="1">
    <location>
        <begin position="889"/>
        <end position="992"/>
    </location>
</feature>
<feature type="region of interest" description="Disordered" evidence="1">
    <location>
        <begin position="76"/>
        <end position="98"/>
    </location>
</feature>
<comment type="caution">
    <text evidence="2">The sequence shown here is derived from an EMBL/GenBank/DDBJ whole genome shotgun (WGS) entry which is preliminary data.</text>
</comment>
<dbReference type="EMBL" id="QWIJ01000115">
    <property type="protein sequence ID" value="RMX87447.1"/>
    <property type="molecule type" value="Genomic_DNA"/>
</dbReference>
<feature type="region of interest" description="Disordered" evidence="1">
    <location>
        <begin position="809"/>
        <end position="877"/>
    </location>
</feature>
<gene>
    <name evidence="2" type="ORF">D0869_02349</name>
</gene>
<dbReference type="AlphaFoldDB" id="A0A3M6X9J9"/>
<dbReference type="OrthoDB" id="5419922at2759"/>
<dbReference type="Proteomes" id="UP000281245">
    <property type="component" value="Unassembled WGS sequence"/>
</dbReference>
<feature type="compositionally biased region" description="Basic and acidic residues" evidence="1">
    <location>
        <begin position="571"/>
        <end position="618"/>
    </location>
</feature>
<accession>A0A3M6X9J9</accession>
<feature type="compositionally biased region" description="Polar residues" evidence="1">
    <location>
        <begin position="866"/>
        <end position="877"/>
    </location>
</feature>
<name>A0A3M6X9J9_HORWE</name>
<evidence type="ECO:0000256" key="1">
    <source>
        <dbReference type="SAM" id="MobiDB-lite"/>
    </source>
</evidence>
<feature type="region of interest" description="Disordered" evidence="1">
    <location>
        <begin position="750"/>
        <end position="783"/>
    </location>
</feature>
<feature type="compositionally biased region" description="Polar residues" evidence="1">
    <location>
        <begin position="935"/>
        <end position="958"/>
    </location>
</feature>
<feature type="compositionally biased region" description="Basic and acidic residues" evidence="1">
    <location>
        <begin position="459"/>
        <end position="479"/>
    </location>
</feature>
<evidence type="ECO:0000313" key="2">
    <source>
        <dbReference type="EMBL" id="RMX87447.1"/>
    </source>
</evidence>
<feature type="compositionally biased region" description="Polar residues" evidence="1">
    <location>
        <begin position="620"/>
        <end position="631"/>
    </location>
</feature>
<feature type="compositionally biased region" description="Polar residues" evidence="1">
    <location>
        <begin position="512"/>
        <end position="528"/>
    </location>
</feature>
<feature type="region of interest" description="Disordered" evidence="1">
    <location>
        <begin position="307"/>
        <end position="332"/>
    </location>
</feature>
<feature type="region of interest" description="Disordered" evidence="1">
    <location>
        <begin position="353"/>
        <end position="736"/>
    </location>
</feature>
<organism evidence="2 3">
    <name type="scientific">Hortaea werneckii</name>
    <name type="common">Black yeast</name>
    <name type="synonym">Cladosporium werneckii</name>
    <dbReference type="NCBI Taxonomy" id="91943"/>
    <lineage>
        <taxon>Eukaryota</taxon>
        <taxon>Fungi</taxon>
        <taxon>Dikarya</taxon>
        <taxon>Ascomycota</taxon>
        <taxon>Pezizomycotina</taxon>
        <taxon>Dothideomycetes</taxon>
        <taxon>Dothideomycetidae</taxon>
        <taxon>Mycosphaerellales</taxon>
        <taxon>Teratosphaeriaceae</taxon>
        <taxon>Hortaea</taxon>
    </lineage>
</organism>